<dbReference type="AlphaFoldDB" id="A0AA43Q1Z8"/>
<sequence length="139" mass="15616">MAKKHEASLLVELKPSKRLKQLLVVMHALALASSIANALPVAVKLTLSTGICIHFWGTVKRLTQKPCNIKHTEKFGWEISDGNDFESIQILNSTVITVFAIFLHFNKNAHKQSLLILNDALTEDDYRRLIVRLKTAGKK</sequence>
<dbReference type="Pfam" id="PF07254">
    <property type="entry name" value="Cpta_toxin"/>
    <property type="match status" value="1"/>
</dbReference>
<dbReference type="EMBL" id="JAQSDF010000004">
    <property type="protein sequence ID" value="MDI1230061.1"/>
    <property type="molecule type" value="Genomic_DNA"/>
</dbReference>
<organism evidence="1 2">
    <name type="scientific">Candidatus Methylobacter titanis</name>
    <dbReference type="NCBI Taxonomy" id="3053457"/>
    <lineage>
        <taxon>Bacteria</taxon>
        <taxon>Pseudomonadati</taxon>
        <taxon>Pseudomonadota</taxon>
        <taxon>Gammaproteobacteria</taxon>
        <taxon>Methylococcales</taxon>
        <taxon>Methylococcaceae</taxon>
        <taxon>Methylobacter</taxon>
    </lineage>
</organism>
<name>A0AA43Q1Z8_9GAMM</name>
<protein>
    <submittedName>
        <fullName evidence="1">Uncharacterized protein</fullName>
    </submittedName>
</protein>
<evidence type="ECO:0000313" key="2">
    <source>
        <dbReference type="Proteomes" id="UP001160519"/>
    </source>
</evidence>
<gene>
    <name evidence="1" type="ORF">PSU93_02805</name>
</gene>
<proteinExistence type="predicted"/>
<keyword evidence="2" id="KW-1185">Reference proteome</keyword>
<reference evidence="1" key="1">
    <citation type="submission" date="2023-01" db="EMBL/GenBank/DDBJ databases">
        <title>Biogeochemical cycle of methane in antarctic sediments.</title>
        <authorList>
            <person name="Roldan D.M."/>
            <person name="Menes R.J."/>
        </authorList>
    </citation>
    <scope>NUCLEOTIDE SEQUENCE [LARGE SCALE GENOMIC DNA]</scope>
    <source>
        <strain evidence="1">K-2018 MAG008</strain>
    </source>
</reference>
<evidence type="ECO:0000313" key="1">
    <source>
        <dbReference type="EMBL" id="MDI1230061.1"/>
    </source>
</evidence>
<dbReference type="InterPro" id="IPR009883">
    <property type="entry name" value="YgfX"/>
</dbReference>
<comment type="caution">
    <text evidence="1">The sequence shown here is derived from an EMBL/GenBank/DDBJ whole genome shotgun (WGS) entry which is preliminary data.</text>
</comment>
<accession>A0AA43Q1Z8</accession>
<dbReference type="Proteomes" id="UP001160519">
    <property type="component" value="Unassembled WGS sequence"/>
</dbReference>